<dbReference type="PANTHER" id="PTHR14379:SF3">
    <property type="entry name" value="MEIOSIS REGULATOR AND MRNA STABILITY FACTOR 1"/>
    <property type="match status" value="1"/>
</dbReference>
<evidence type="ECO:0000256" key="1">
    <source>
        <dbReference type="SAM" id="MobiDB-lite"/>
    </source>
</evidence>
<dbReference type="OrthoDB" id="1078335at2759"/>
<dbReference type="Proteomes" id="UP000467841">
    <property type="component" value="Unassembled WGS sequence"/>
</dbReference>
<evidence type="ECO:0008006" key="4">
    <source>
        <dbReference type="Google" id="ProtNLM"/>
    </source>
</evidence>
<proteinExistence type="predicted"/>
<feature type="compositionally biased region" description="Basic and acidic residues" evidence="1">
    <location>
        <begin position="181"/>
        <end position="194"/>
    </location>
</feature>
<dbReference type="GO" id="GO:0010468">
    <property type="term" value="P:regulation of gene expression"/>
    <property type="evidence" value="ECO:0007669"/>
    <property type="project" value="InterPro"/>
</dbReference>
<dbReference type="InterPro" id="IPR024768">
    <property type="entry name" value="Marf1"/>
</dbReference>
<keyword evidence="3" id="KW-1185">Reference proteome</keyword>
<dbReference type="CDD" id="cd10910">
    <property type="entry name" value="PIN_limkain_b1_N_like"/>
    <property type="match status" value="1"/>
</dbReference>
<dbReference type="PANTHER" id="PTHR14379">
    <property type="entry name" value="LIMKAIN B LKAP"/>
    <property type="match status" value="1"/>
</dbReference>
<feature type="region of interest" description="Disordered" evidence="1">
    <location>
        <begin position="179"/>
        <end position="201"/>
    </location>
</feature>
<name>A0A6D2HGS6_9BRAS</name>
<dbReference type="EMBL" id="CACVBM020000177">
    <property type="protein sequence ID" value="CAA7015478.1"/>
    <property type="molecule type" value="Genomic_DNA"/>
</dbReference>
<accession>A0A6D2HGS6</accession>
<protein>
    <recommendedName>
        <fullName evidence="4">NYN domain-containing protein</fullName>
    </recommendedName>
</protein>
<evidence type="ECO:0000313" key="2">
    <source>
        <dbReference type="EMBL" id="CAA7015478.1"/>
    </source>
</evidence>
<dbReference type="AlphaFoldDB" id="A0A6D2HGS6"/>
<organism evidence="2 3">
    <name type="scientific">Microthlaspi erraticum</name>
    <dbReference type="NCBI Taxonomy" id="1685480"/>
    <lineage>
        <taxon>Eukaryota</taxon>
        <taxon>Viridiplantae</taxon>
        <taxon>Streptophyta</taxon>
        <taxon>Embryophyta</taxon>
        <taxon>Tracheophyta</taxon>
        <taxon>Spermatophyta</taxon>
        <taxon>Magnoliopsida</taxon>
        <taxon>eudicotyledons</taxon>
        <taxon>Gunneridae</taxon>
        <taxon>Pentapetalae</taxon>
        <taxon>rosids</taxon>
        <taxon>malvids</taxon>
        <taxon>Brassicales</taxon>
        <taxon>Brassicaceae</taxon>
        <taxon>Coluteocarpeae</taxon>
        <taxon>Microthlaspi</taxon>
    </lineage>
</organism>
<comment type="caution">
    <text evidence="2">The sequence shown here is derived from an EMBL/GenBank/DDBJ whole genome shotgun (WGS) entry which is preliminary data.</text>
</comment>
<reference evidence="2" key="1">
    <citation type="submission" date="2020-01" db="EMBL/GenBank/DDBJ databases">
        <authorList>
            <person name="Mishra B."/>
        </authorList>
    </citation>
    <scope>NUCLEOTIDE SEQUENCE [LARGE SCALE GENOMIC DNA]</scope>
</reference>
<gene>
    <name evidence="2" type="ORF">MERR_LOCUS2713</name>
</gene>
<sequence length="201" mass="22669">MDLTPLSFCMGSTNKDAKNSTGVFWDLEDYPIPDHLDPATVVENIKLVLKSNGYTGDVFVWAYLPGGKTFSKHSVQEYKDAGITTITVTEEKYRRLHRMLIDFQVWSMDNRAIYGVGPNILVITKDMVGKKTSFIRLLGIFEEADYHVLWALPDDDTIEAPSCVKAKWHWRFLSGGGDPSVGDKSKTREEDICHNTDGQSM</sequence>
<dbReference type="GO" id="GO:0005777">
    <property type="term" value="C:peroxisome"/>
    <property type="evidence" value="ECO:0007669"/>
    <property type="project" value="InterPro"/>
</dbReference>
<evidence type="ECO:0000313" key="3">
    <source>
        <dbReference type="Proteomes" id="UP000467841"/>
    </source>
</evidence>